<dbReference type="AlphaFoldDB" id="A0A9D4PDX8"/>
<protein>
    <submittedName>
        <fullName evidence="1">Uncharacterized protein</fullName>
    </submittedName>
</protein>
<gene>
    <name evidence="1" type="ORF">HPB52_014147</name>
</gene>
<keyword evidence="2" id="KW-1185">Reference proteome</keyword>
<proteinExistence type="predicted"/>
<evidence type="ECO:0000313" key="2">
    <source>
        <dbReference type="Proteomes" id="UP000821837"/>
    </source>
</evidence>
<accession>A0A9D4PDX8</accession>
<reference evidence="1" key="1">
    <citation type="journal article" date="2020" name="Cell">
        <title>Large-Scale Comparative Analyses of Tick Genomes Elucidate Their Genetic Diversity and Vector Capacities.</title>
        <authorList>
            <consortium name="Tick Genome and Microbiome Consortium (TIGMIC)"/>
            <person name="Jia N."/>
            <person name="Wang J."/>
            <person name="Shi W."/>
            <person name="Du L."/>
            <person name="Sun Y."/>
            <person name="Zhan W."/>
            <person name="Jiang J.F."/>
            <person name="Wang Q."/>
            <person name="Zhang B."/>
            <person name="Ji P."/>
            <person name="Bell-Sakyi L."/>
            <person name="Cui X.M."/>
            <person name="Yuan T.T."/>
            <person name="Jiang B.G."/>
            <person name="Yang W.F."/>
            <person name="Lam T.T."/>
            <person name="Chang Q.C."/>
            <person name="Ding S.J."/>
            <person name="Wang X.J."/>
            <person name="Zhu J.G."/>
            <person name="Ruan X.D."/>
            <person name="Zhao L."/>
            <person name="Wei J.T."/>
            <person name="Ye R.Z."/>
            <person name="Que T.C."/>
            <person name="Du C.H."/>
            <person name="Zhou Y.H."/>
            <person name="Cheng J.X."/>
            <person name="Dai P.F."/>
            <person name="Guo W.B."/>
            <person name="Han X.H."/>
            <person name="Huang E.J."/>
            <person name="Li L.F."/>
            <person name="Wei W."/>
            <person name="Gao Y.C."/>
            <person name="Liu J.Z."/>
            <person name="Shao H.Z."/>
            <person name="Wang X."/>
            <person name="Wang C.C."/>
            <person name="Yang T.C."/>
            <person name="Huo Q.B."/>
            <person name="Li W."/>
            <person name="Chen H.Y."/>
            <person name="Chen S.E."/>
            <person name="Zhou L.G."/>
            <person name="Ni X.B."/>
            <person name="Tian J.H."/>
            <person name="Sheng Y."/>
            <person name="Liu T."/>
            <person name="Pan Y.S."/>
            <person name="Xia L.Y."/>
            <person name="Li J."/>
            <person name="Zhao F."/>
            <person name="Cao W.C."/>
        </authorList>
    </citation>
    <scope>NUCLEOTIDE SEQUENCE</scope>
    <source>
        <strain evidence="1">Rsan-2018</strain>
    </source>
</reference>
<organism evidence="1 2">
    <name type="scientific">Rhipicephalus sanguineus</name>
    <name type="common">Brown dog tick</name>
    <name type="synonym">Ixodes sanguineus</name>
    <dbReference type="NCBI Taxonomy" id="34632"/>
    <lineage>
        <taxon>Eukaryota</taxon>
        <taxon>Metazoa</taxon>
        <taxon>Ecdysozoa</taxon>
        <taxon>Arthropoda</taxon>
        <taxon>Chelicerata</taxon>
        <taxon>Arachnida</taxon>
        <taxon>Acari</taxon>
        <taxon>Parasitiformes</taxon>
        <taxon>Ixodida</taxon>
        <taxon>Ixodoidea</taxon>
        <taxon>Ixodidae</taxon>
        <taxon>Rhipicephalinae</taxon>
        <taxon>Rhipicephalus</taxon>
        <taxon>Rhipicephalus</taxon>
    </lineage>
</organism>
<name>A0A9D4PDX8_RHISA</name>
<comment type="caution">
    <text evidence="1">The sequence shown here is derived from an EMBL/GenBank/DDBJ whole genome shotgun (WGS) entry which is preliminary data.</text>
</comment>
<reference evidence="1" key="2">
    <citation type="submission" date="2021-09" db="EMBL/GenBank/DDBJ databases">
        <authorList>
            <person name="Jia N."/>
            <person name="Wang J."/>
            <person name="Shi W."/>
            <person name="Du L."/>
            <person name="Sun Y."/>
            <person name="Zhan W."/>
            <person name="Jiang J."/>
            <person name="Wang Q."/>
            <person name="Zhang B."/>
            <person name="Ji P."/>
            <person name="Sakyi L.B."/>
            <person name="Cui X."/>
            <person name="Yuan T."/>
            <person name="Jiang B."/>
            <person name="Yang W."/>
            <person name="Lam T.T.-Y."/>
            <person name="Chang Q."/>
            <person name="Ding S."/>
            <person name="Wang X."/>
            <person name="Zhu J."/>
            <person name="Ruan X."/>
            <person name="Zhao L."/>
            <person name="Wei J."/>
            <person name="Que T."/>
            <person name="Du C."/>
            <person name="Cheng J."/>
            <person name="Dai P."/>
            <person name="Han X."/>
            <person name="Huang E."/>
            <person name="Gao Y."/>
            <person name="Liu J."/>
            <person name="Shao H."/>
            <person name="Ye R."/>
            <person name="Li L."/>
            <person name="Wei W."/>
            <person name="Wang X."/>
            <person name="Wang C."/>
            <person name="Huo Q."/>
            <person name="Li W."/>
            <person name="Guo W."/>
            <person name="Chen H."/>
            <person name="Chen S."/>
            <person name="Zhou L."/>
            <person name="Zhou L."/>
            <person name="Ni X."/>
            <person name="Tian J."/>
            <person name="Zhou Y."/>
            <person name="Sheng Y."/>
            <person name="Liu T."/>
            <person name="Pan Y."/>
            <person name="Xia L."/>
            <person name="Li J."/>
            <person name="Zhao F."/>
            <person name="Cao W."/>
        </authorList>
    </citation>
    <scope>NUCLEOTIDE SEQUENCE</scope>
    <source>
        <strain evidence="1">Rsan-2018</strain>
        <tissue evidence="1">Larvae</tissue>
    </source>
</reference>
<dbReference type="VEuPathDB" id="VectorBase:RSAN_028483"/>
<dbReference type="Proteomes" id="UP000821837">
    <property type="component" value="Unassembled WGS sequence"/>
</dbReference>
<evidence type="ECO:0000313" key="1">
    <source>
        <dbReference type="EMBL" id="KAH7935830.1"/>
    </source>
</evidence>
<sequence length="225" mass="24410">MNRRPFAPPPVSRGKGEEDLYERYGVALAWTHAEKADNLVFALEDLLRCLLHEAIKRACEGLQASHDGAVCQQRQEEAERKELHFQYGDQEKVLAQHWTNLTNFPVLSADLAVAAAPSSLSKEMWADVVHRSASATMTAVTPKVTEADAAHGYPPLPITAGASTRALTGTVDAQVKLHPVHAPALVGGVWIHRKVTKTGRAAVPLPLLLLSWAQLLTVGRLTPVA</sequence>
<dbReference type="EMBL" id="JABSTV010001255">
    <property type="protein sequence ID" value="KAH7935830.1"/>
    <property type="molecule type" value="Genomic_DNA"/>
</dbReference>